<dbReference type="AlphaFoldDB" id="A0A1I7IYI2"/>
<keyword evidence="3" id="KW-0812">Transmembrane</keyword>
<evidence type="ECO:0008006" key="6">
    <source>
        <dbReference type="Google" id="ProtNLM"/>
    </source>
</evidence>
<protein>
    <recommendedName>
        <fullName evidence="6">DUF1640 domain-containing protein</fullName>
    </recommendedName>
</protein>
<accession>A0A1I7IYI2</accession>
<organism evidence="4 5">
    <name type="scientific">Pseudoduganella namucuonensis</name>
    <dbReference type="NCBI Taxonomy" id="1035707"/>
    <lineage>
        <taxon>Bacteria</taxon>
        <taxon>Pseudomonadati</taxon>
        <taxon>Pseudomonadota</taxon>
        <taxon>Betaproteobacteria</taxon>
        <taxon>Burkholderiales</taxon>
        <taxon>Oxalobacteraceae</taxon>
        <taxon>Telluria group</taxon>
        <taxon>Pseudoduganella</taxon>
    </lineage>
</organism>
<gene>
    <name evidence="4" type="ORF">SAMN05216552_1009155</name>
</gene>
<feature type="coiled-coil region" evidence="1">
    <location>
        <begin position="50"/>
        <end position="77"/>
    </location>
</feature>
<name>A0A1I7IYI2_9BURK</name>
<evidence type="ECO:0000256" key="2">
    <source>
        <dbReference type="SAM" id="MobiDB-lite"/>
    </source>
</evidence>
<dbReference type="RefSeq" id="WP_143133095.1">
    <property type="nucleotide sequence ID" value="NZ_FPBO01000009.1"/>
</dbReference>
<dbReference type="EMBL" id="FPBO01000009">
    <property type="protein sequence ID" value="SFU77881.1"/>
    <property type="molecule type" value="Genomic_DNA"/>
</dbReference>
<evidence type="ECO:0000313" key="5">
    <source>
        <dbReference type="Proteomes" id="UP000199391"/>
    </source>
</evidence>
<keyword evidence="5" id="KW-1185">Reference proteome</keyword>
<feature type="compositionally biased region" description="Basic and acidic residues" evidence="2">
    <location>
        <begin position="12"/>
        <end position="23"/>
    </location>
</feature>
<dbReference type="Proteomes" id="UP000199391">
    <property type="component" value="Unassembled WGS sequence"/>
</dbReference>
<feature type="region of interest" description="Disordered" evidence="2">
    <location>
        <begin position="1"/>
        <end position="23"/>
    </location>
</feature>
<evidence type="ECO:0000256" key="3">
    <source>
        <dbReference type="SAM" id="Phobius"/>
    </source>
</evidence>
<keyword evidence="1" id="KW-0175">Coiled coil</keyword>
<keyword evidence="3" id="KW-0472">Membrane</keyword>
<sequence length="111" mass="12384">MSPTPLDSTPGADHHGHESRIAKLEVGVDNLGQAVTTLRGDMNEGFRSLRAALDAHRAEMRHDLQRLEDKFDQKLERQHQDSATERRWMMGLLIANLLATLGFAAKTLALI</sequence>
<evidence type="ECO:0000313" key="4">
    <source>
        <dbReference type="EMBL" id="SFU77881.1"/>
    </source>
</evidence>
<keyword evidence="3" id="KW-1133">Transmembrane helix</keyword>
<proteinExistence type="predicted"/>
<feature type="transmembrane region" description="Helical" evidence="3">
    <location>
        <begin position="88"/>
        <end position="109"/>
    </location>
</feature>
<dbReference type="OrthoDB" id="8777306at2"/>
<evidence type="ECO:0000256" key="1">
    <source>
        <dbReference type="SAM" id="Coils"/>
    </source>
</evidence>
<reference evidence="5" key="1">
    <citation type="submission" date="2016-10" db="EMBL/GenBank/DDBJ databases">
        <authorList>
            <person name="Varghese N."/>
            <person name="Submissions S."/>
        </authorList>
    </citation>
    <scope>NUCLEOTIDE SEQUENCE [LARGE SCALE GENOMIC DNA]</scope>
    <source>
        <strain evidence="5">CGMCC 1.11014</strain>
    </source>
</reference>